<dbReference type="Pfam" id="PF02190">
    <property type="entry name" value="LON_substr_bdg"/>
    <property type="match status" value="1"/>
</dbReference>
<evidence type="ECO:0000259" key="1">
    <source>
        <dbReference type="PROSITE" id="PS51787"/>
    </source>
</evidence>
<dbReference type="SUPFAM" id="SSF88697">
    <property type="entry name" value="PUA domain-like"/>
    <property type="match status" value="1"/>
</dbReference>
<comment type="caution">
    <text evidence="2">The sequence shown here is derived from an EMBL/GenBank/DDBJ whole genome shotgun (WGS) entry which is preliminary data.</text>
</comment>
<evidence type="ECO:0000313" key="3">
    <source>
        <dbReference type="Proteomes" id="UP001375743"/>
    </source>
</evidence>
<dbReference type="PROSITE" id="PS51787">
    <property type="entry name" value="LON_N"/>
    <property type="match status" value="1"/>
</dbReference>
<dbReference type="RefSeq" id="WP_418157979.1">
    <property type="nucleotide sequence ID" value="NZ_JBBLZC010000002.1"/>
</dbReference>
<gene>
    <name evidence="2" type="ORF">U1T56_03120</name>
</gene>
<dbReference type="PANTHER" id="PTHR46732">
    <property type="entry name" value="ATP-DEPENDENT PROTEASE LA (LON) DOMAIN PROTEIN"/>
    <property type="match status" value="1"/>
</dbReference>
<dbReference type="PANTHER" id="PTHR46732:SF8">
    <property type="entry name" value="ATP-DEPENDENT PROTEASE LA (LON) DOMAIN PROTEIN"/>
    <property type="match status" value="1"/>
</dbReference>
<reference evidence="2 3" key="1">
    <citation type="submission" date="2024-01" db="EMBL/GenBank/DDBJ databases">
        <title>Multi-omics insights into the function and evolution of sodium benzoate biodegradation pathways in Benzoatithermus flavus gen. nov., sp. nov. from hot spring.</title>
        <authorList>
            <person name="Hu C.-J."/>
            <person name="Li W.-J."/>
        </authorList>
    </citation>
    <scope>NUCLEOTIDE SEQUENCE [LARGE SCALE GENOMIC DNA]</scope>
    <source>
        <strain evidence="2 3">SYSU G07066</strain>
    </source>
</reference>
<dbReference type="EMBL" id="JBBLZC010000002">
    <property type="protein sequence ID" value="MEK0082129.1"/>
    <property type="molecule type" value="Genomic_DNA"/>
</dbReference>
<name>A0ABU8XMG0_9PROT</name>
<dbReference type="InterPro" id="IPR046336">
    <property type="entry name" value="Lon_prtase_N_sf"/>
</dbReference>
<dbReference type="InterPro" id="IPR015947">
    <property type="entry name" value="PUA-like_sf"/>
</dbReference>
<proteinExistence type="predicted"/>
<evidence type="ECO:0000313" key="2">
    <source>
        <dbReference type="EMBL" id="MEK0082129.1"/>
    </source>
</evidence>
<accession>A0ABU8XMG0</accession>
<sequence length="215" mass="23750">MADLASSLPRRFPIFPLRGALLLPGGNLPLNIFEPRYLRMVRDAMQTDRVIGMIQPKTEDDPSPAPALYRTGCVGRISSLEETTDGRLLITLTGVCRFDVTEELEVATPYRQVEADFGRWRQDLYPALPPAELKAGLLGVLRAYFDRHGIEADWSTIDAAPLAGLVTSLCMICPFEAEEKQALLEAPDMGRQAELLIALMRMEALAEPGGSTLRH</sequence>
<dbReference type="Gene3D" id="2.30.130.40">
    <property type="entry name" value="LON domain-like"/>
    <property type="match status" value="1"/>
</dbReference>
<keyword evidence="3" id="KW-1185">Reference proteome</keyword>
<dbReference type="SMART" id="SM00464">
    <property type="entry name" value="LON"/>
    <property type="match status" value="1"/>
</dbReference>
<dbReference type="Proteomes" id="UP001375743">
    <property type="component" value="Unassembled WGS sequence"/>
</dbReference>
<feature type="domain" description="Lon N-terminal" evidence="1">
    <location>
        <begin position="12"/>
        <end position="204"/>
    </location>
</feature>
<organism evidence="2 3">
    <name type="scientific">Benzoatithermus flavus</name>
    <dbReference type="NCBI Taxonomy" id="3108223"/>
    <lineage>
        <taxon>Bacteria</taxon>
        <taxon>Pseudomonadati</taxon>
        <taxon>Pseudomonadota</taxon>
        <taxon>Alphaproteobacteria</taxon>
        <taxon>Geminicoccales</taxon>
        <taxon>Geminicoccaceae</taxon>
        <taxon>Benzoatithermus</taxon>
    </lineage>
</organism>
<protein>
    <submittedName>
        <fullName evidence="2">LON peptidase substrate-binding domain-containing protein</fullName>
    </submittedName>
</protein>
<dbReference type="InterPro" id="IPR003111">
    <property type="entry name" value="Lon_prtase_N"/>
</dbReference>